<dbReference type="PROSITE" id="PS50007">
    <property type="entry name" value="PIPLC_X_DOMAIN"/>
    <property type="match status" value="1"/>
</dbReference>
<dbReference type="Proteomes" id="UP000078492">
    <property type="component" value="Unassembled WGS sequence"/>
</dbReference>
<dbReference type="EMBL" id="KQ979568">
    <property type="protein sequence ID" value="KYN20780.1"/>
    <property type="molecule type" value="Genomic_DNA"/>
</dbReference>
<proteinExistence type="predicted"/>
<dbReference type="PROSITE" id="PS51704">
    <property type="entry name" value="GP_PDE"/>
    <property type="match status" value="1"/>
</dbReference>
<dbReference type="PANTHER" id="PTHR46320:SF1">
    <property type="entry name" value="GLYCEROPHOSPHODIESTER PHOSPHODIESTERASE 1"/>
    <property type="match status" value="1"/>
</dbReference>
<evidence type="ECO:0000256" key="1">
    <source>
        <dbReference type="SAM" id="Phobius"/>
    </source>
</evidence>
<evidence type="ECO:0000313" key="3">
    <source>
        <dbReference type="EMBL" id="KYN20780.1"/>
    </source>
</evidence>
<reference evidence="3 4" key="1">
    <citation type="submission" date="2015-09" db="EMBL/GenBank/DDBJ databases">
        <title>Trachymyrmex cornetzi WGS genome.</title>
        <authorList>
            <person name="Nygaard S."/>
            <person name="Hu H."/>
            <person name="Boomsma J."/>
            <person name="Zhang G."/>
        </authorList>
    </citation>
    <scope>NUCLEOTIDE SEQUENCE [LARGE SCALE GENOMIC DNA]</scope>
    <source>
        <strain evidence="3">Tcor2-1</strain>
        <tissue evidence="3">Whole body</tissue>
    </source>
</reference>
<feature type="transmembrane region" description="Helical" evidence="1">
    <location>
        <begin position="12"/>
        <end position="30"/>
    </location>
</feature>
<keyword evidence="4" id="KW-1185">Reference proteome</keyword>
<dbReference type="GO" id="GO:0070291">
    <property type="term" value="P:N-acylethanolamine metabolic process"/>
    <property type="evidence" value="ECO:0007669"/>
    <property type="project" value="TreeGrafter"/>
</dbReference>
<evidence type="ECO:0000313" key="4">
    <source>
        <dbReference type="Proteomes" id="UP000078492"/>
    </source>
</evidence>
<keyword evidence="1" id="KW-1133">Transmembrane helix</keyword>
<dbReference type="STRING" id="471704.A0A195E6F0"/>
<dbReference type="Gene3D" id="3.20.20.190">
    <property type="entry name" value="Phosphatidylinositol (PI) phosphodiesterase"/>
    <property type="match status" value="1"/>
</dbReference>
<sequence>MHRIVELVANSALLWIFLQTTMSVLVTVLYEFCIPWIIWGSLIVVVALKLARVSPPPTGTIQEVLGVNPLLLSKDNSVSENHGNGEQYCMRVVAHRGGGYDYPENSLLAFRNMYFMVHRLNFLQSRGKGCSAVELDLRLTKDNIPIIFHDSTIERLTGQTGTISEMTWEELREFDITYNHPLKNKFSEGEKIALLDDALQECLNSEQRIIIDIKETRLDVVQVVLDAYKKYPKLFQRGVVSSFNPIVVYMIRKKEPRIVSSLAWRPYFFSRASYVGLETLGPVRYRNLFKHLAACILEILYEWLLPSFVYYVVGISVVLLHKDIVNPRVIERWCERGVRVMAWTVNRPSEKVHFSRFLKVTYLTDTLHLEKDM</sequence>
<dbReference type="GO" id="GO:0008889">
    <property type="term" value="F:glycerophosphodiester phosphodiesterase activity"/>
    <property type="evidence" value="ECO:0007669"/>
    <property type="project" value="TreeGrafter"/>
</dbReference>
<dbReference type="InterPro" id="IPR030395">
    <property type="entry name" value="GP_PDE_dom"/>
</dbReference>
<evidence type="ECO:0000259" key="2">
    <source>
        <dbReference type="PROSITE" id="PS51704"/>
    </source>
</evidence>
<dbReference type="SUPFAM" id="SSF51695">
    <property type="entry name" value="PLC-like phosphodiesterases"/>
    <property type="match status" value="1"/>
</dbReference>
<keyword evidence="1" id="KW-0472">Membrane</keyword>
<keyword evidence="1" id="KW-0812">Transmembrane</keyword>
<dbReference type="GO" id="GO:0006580">
    <property type="term" value="P:ethanolamine metabolic process"/>
    <property type="evidence" value="ECO:0007669"/>
    <property type="project" value="TreeGrafter"/>
</dbReference>
<dbReference type="AlphaFoldDB" id="A0A195E6F0"/>
<dbReference type="InterPro" id="IPR017946">
    <property type="entry name" value="PLC-like_Pdiesterase_TIM-brl"/>
</dbReference>
<dbReference type="Pfam" id="PF03009">
    <property type="entry name" value="GDPD"/>
    <property type="match status" value="1"/>
</dbReference>
<accession>A0A195E6F0</accession>
<dbReference type="GO" id="GO:0005886">
    <property type="term" value="C:plasma membrane"/>
    <property type="evidence" value="ECO:0007669"/>
    <property type="project" value="TreeGrafter"/>
</dbReference>
<feature type="domain" description="GP-PDE" evidence="2">
    <location>
        <begin position="90"/>
        <end position="355"/>
    </location>
</feature>
<dbReference type="PANTHER" id="PTHR46320">
    <property type="entry name" value="GLYCEROPHOSPHODIESTER PHOSPHODIESTERASE 1"/>
    <property type="match status" value="1"/>
</dbReference>
<dbReference type="GO" id="GO:0006644">
    <property type="term" value="P:phospholipid metabolic process"/>
    <property type="evidence" value="ECO:0007669"/>
    <property type="project" value="TreeGrafter"/>
</dbReference>
<protein>
    <submittedName>
        <fullName evidence="3">Glycerophosphodiester phosphodiesterase 1</fullName>
    </submittedName>
</protein>
<gene>
    <name evidence="3" type="ORF">ALC57_06686</name>
</gene>
<organism evidence="3 4">
    <name type="scientific">Trachymyrmex cornetzi</name>
    <dbReference type="NCBI Taxonomy" id="471704"/>
    <lineage>
        <taxon>Eukaryota</taxon>
        <taxon>Metazoa</taxon>
        <taxon>Ecdysozoa</taxon>
        <taxon>Arthropoda</taxon>
        <taxon>Hexapoda</taxon>
        <taxon>Insecta</taxon>
        <taxon>Pterygota</taxon>
        <taxon>Neoptera</taxon>
        <taxon>Endopterygota</taxon>
        <taxon>Hymenoptera</taxon>
        <taxon>Apocrita</taxon>
        <taxon>Aculeata</taxon>
        <taxon>Formicoidea</taxon>
        <taxon>Formicidae</taxon>
        <taxon>Myrmicinae</taxon>
        <taxon>Trachymyrmex</taxon>
    </lineage>
</organism>
<name>A0A195E6F0_9HYME</name>